<keyword evidence="3" id="KW-1185">Reference proteome</keyword>
<evidence type="ECO:0000313" key="3">
    <source>
        <dbReference type="Proteomes" id="UP000887013"/>
    </source>
</evidence>
<organism evidence="2 3">
    <name type="scientific">Nephila pilipes</name>
    <name type="common">Giant wood spider</name>
    <name type="synonym">Nephila maculata</name>
    <dbReference type="NCBI Taxonomy" id="299642"/>
    <lineage>
        <taxon>Eukaryota</taxon>
        <taxon>Metazoa</taxon>
        <taxon>Ecdysozoa</taxon>
        <taxon>Arthropoda</taxon>
        <taxon>Chelicerata</taxon>
        <taxon>Arachnida</taxon>
        <taxon>Araneae</taxon>
        <taxon>Araneomorphae</taxon>
        <taxon>Entelegynae</taxon>
        <taxon>Araneoidea</taxon>
        <taxon>Nephilidae</taxon>
        <taxon>Nephila</taxon>
    </lineage>
</organism>
<evidence type="ECO:0000256" key="1">
    <source>
        <dbReference type="SAM" id="MobiDB-lite"/>
    </source>
</evidence>
<dbReference type="EMBL" id="BMAW01108412">
    <property type="protein sequence ID" value="GFT33894.1"/>
    <property type="molecule type" value="Genomic_DNA"/>
</dbReference>
<sequence>MRRRRKVGREGRKGRCFPARTRGTEVEGRG</sequence>
<reference evidence="2" key="1">
    <citation type="submission" date="2020-08" db="EMBL/GenBank/DDBJ databases">
        <title>Multicomponent nature underlies the extraordinary mechanical properties of spider dragline silk.</title>
        <authorList>
            <person name="Kono N."/>
            <person name="Nakamura H."/>
            <person name="Mori M."/>
            <person name="Yoshida Y."/>
            <person name="Ohtoshi R."/>
            <person name="Malay A.D."/>
            <person name="Moran D.A.P."/>
            <person name="Tomita M."/>
            <person name="Numata K."/>
            <person name="Arakawa K."/>
        </authorList>
    </citation>
    <scope>NUCLEOTIDE SEQUENCE</scope>
</reference>
<gene>
    <name evidence="2" type="ORF">NPIL_381101</name>
</gene>
<comment type="caution">
    <text evidence="2">The sequence shown here is derived from an EMBL/GenBank/DDBJ whole genome shotgun (WGS) entry which is preliminary data.</text>
</comment>
<feature type="non-terminal residue" evidence="2">
    <location>
        <position position="30"/>
    </location>
</feature>
<dbReference type="Proteomes" id="UP000887013">
    <property type="component" value="Unassembled WGS sequence"/>
</dbReference>
<feature type="region of interest" description="Disordered" evidence="1">
    <location>
        <begin position="1"/>
        <end position="30"/>
    </location>
</feature>
<proteinExistence type="predicted"/>
<name>A0A8X6NTG0_NEPPI</name>
<accession>A0A8X6NTG0</accession>
<evidence type="ECO:0000313" key="2">
    <source>
        <dbReference type="EMBL" id="GFT33894.1"/>
    </source>
</evidence>
<dbReference type="AlphaFoldDB" id="A0A8X6NTG0"/>
<protein>
    <submittedName>
        <fullName evidence="2">Uncharacterized protein</fullName>
    </submittedName>
</protein>